<evidence type="ECO:0000313" key="12">
    <source>
        <dbReference type="Proteomes" id="UP000694660"/>
    </source>
</evidence>
<dbReference type="AlphaFoldDB" id="A0A944HA77"/>
<keyword evidence="5 7" id="KW-1015">Disulfide bond</keyword>
<feature type="domain" description="Thioredoxin" evidence="10">
    <location>
        <begin position="12"/>
        <end position="165"/>
    </location>
</feature>
<comment type="subcellular location">
    <subcellularLocation>
        <location evidence="1 7">Periplasm</location>
    </subcellularLocation>
</comment>
<dbReference type="RefSeq" id="WP_214363125.1">
    <property type="nucleotide sequence ID" value="NZ_JAEKFT010000025.1"/>
</dbReference>
<evidence type="ECO:0000256" key="7">
    <source>
        <dbReference type="PIRNR" id="PIRNR001488"/>
    </source>
</evidence>
<dbReference type="InterPro" id="IPR017937">
    <property type="entry name" value="Thioredoxin_CS"/>
</dbReference>
<dbReference type="InterPro" id="IPR036249">
    <property type="entry name" value="Thioredoxin-like_sf"/>
</dbReference>
<sequence>MNRRHLLLNMAALAGSAAIGTPVFAQGAKFAPVSPAQPTADKSKVEVIEFFHYGCPHCRDFDPLLEQWVHKLPADVAFVRVPAIWGNPQLKALAQLYYAAEATGDIEKIHADVFVAVQDEKAPLTTEEGVAAWVAGKGVDAKRFMDAYKSFGVQSKLQRADQVARAYRINGVPTLAIDGQWLTSASMAGSHEASLQVADELIAKARKAKGRG</sequence>
<protein>
    <recommendedName>
        <fullName evidence="7">Thiol:disulfide interchange protein</fullName>
    </recommendedName>
</protein>
<dbReference type="InterPro" id="IPR050824">
    <property type="entry name" value="Thiol_disulfide_DsbA"/>
</dbReference>
<dbReference type="PROSITE" id="PS51352">
    <property type="entry name" value="THIOREDOXIN_2"/>
    <property type="match status" value="1"/>
</dbReference>
<evidence type="ECO:0000256" key="3">
    <source>
        <dbReference type="ARBA" id="ARBA00022729"/>
    </source>
</evidence>
<dbReference type="GO" id="GO:0042597">
    <property type="term" value="C:periplasmic space"/>
    <property type="evidence" value="ECO:0007669"/>
    <property type="project" value="UniProtKB-SubCell"/>
</dbReference>
<evidence type="ECO:0000256" key="1">
    <source>
        <dbReference type="ARBA" id="ARBA00004418"/>
    </source>
</evidence>
<keyword evidence="12" id="KW-1185">Reference proteome</keyword>
<gene>
    <name evidence="11" type="ORF">I8J34_18565</name>
</gene>
<name>A0A944HA77_DENI1</name>
<dbReference type="CDD" id="cd03019">
    <property type="entry name" value="DsbA_DsbA"/>
    <property type="match status" value="1"/>
</dbReference>
<evidence type="ECO:0000256" key="8">
    <source>
        <dbReference type="PIRSR" id="PIRSR001488-1"/>
    </source>
</evidence>
<dbReference type="PANTHER" id="PTHR35891">
    <property type="entry name" value="THIOL:DISULFIDE INTERCHANGE PROTEIN DSBA"/>
    <property type="match status" value="1"/>
</dbReference>
<dbReference type="GO" id="GO:0015036">
    <property type="term" value="F:disulfide oxidoreductase activity"/>
    <property type="evidence" value="ECO:0007669"/>
    <property type="project" value="UniProtKB-ARBA"/>
</dbReference>
<feature type="disulfide bond" description="Redox-active" evidence="8">
    <location>
        <begin position="55"/>
        <end position="58"/>
    </location>
</feature>
<evidence type="ECO:0000256" key="5">
    <source>
        <dbReference type="ARBA" id="ARBA00023157"/>
    </source>
</evidence>
<dbReference type="Proteomes" id="UP000694660">
    <property type="component" value="Unassembled WGS sequence"/>
</dbReference>
<feature type="chain" id="PRO_5037669845" description="Thiol:disulfide interchange protein" evidence="9">
    <location>
        <begin position="26"/>
        <end position="212"/>
    </location>
</feature>
<proteinExistence type="inferred from homology"/>
<organism evidence="11 12">
    <name type="scientific">Denitromonas iodatirespirans</name>
    <dbReference type="NCBI Taxonomy" id="2795389"/>
    <lineage>
        <taxon>Bacteria</taxon>
        <taxon>Pseudomonadati</taxon>
        <taxon>Pseudomonadota</taxon>
        <taxon>Betaproteobacteria</taxon>
        <taxon>Rhodocyclales</taxon>
        <taxon>Zoogloeaceae</taxon>
        <taxon>Denitromonas</taxon>
    </lineage>
</organism>
<dbReference type="Pfam" id="PF01323">
    <property type="entry name" value="DSBA"/>
    <property type="match status" value="1"/>
</dbReference>
<dbReference type="InterPro" id="IPR013766">
    <property type="entry name" value="Thioredoxin_domain"/>
</dbReference>
<keyword evidence="3 9" id="KW-0732">Signal</keyword>
<dbReference type="PIRSF" id="PIRSF001488">
    <property type="entry name" value="Tdi_protein"/>
    <property type="match status" value="1"/>
</dbReference>
<evidence type="ECO:0000256" key="2">
    <source>
        <dbReference type="ARBA" id="ARBA00005791"/>
    </source>
</evidence>
<dbReference type="PANTHER" id="PTHR35891:SF3">
    <property type="entry name" value="THIOL:DISULFIDE INTERCHANGE PROTEIN DSBL"/>
    <property type="match status" value="1"/>
</dbReference>
<comment type="similarity">
    <text evidence="2">Belongs to the thioredoxin family. DsbA subfamily.</text>
</comment>
<keyword evidence="4 7" id="KW-0574">Periplasm</keyword>
<dbReference type="Gene3D" id="3.40.30.10">
    <property type="entry name" value="Glutaredoxin"/>
    <property type="match status" value="1"/>
</dbReference>
<comment type="caution">
    <text evidence="11">The sequence shown here is derived from an EMBL/GenBank/DDBJ whole genome shotgun (WGS) entry which is preliminary data.</text>
</comment>
<evidence type="ECO:0000259" key="10">
    <source>
        <dbReference type="PROSITE" id="PS51352"/>
    </source>
</evidence>
<evidence type="ECO:0000313" key="11">
    <source>
        <dbReference type="EMBL" id="MBT0963190.1"/>
    </source>
</evidence>
<dbReference type="InterPro" id="IPR023205">
    <property type="entry name" value="DsbA/DsbL"/>
</dbReference>
<feature type="signal peptide" evidence="9">
    <location>
        <begin position="1"/>
        <end position="25"/>
    </location>
</feature>
<dbReference type="EMBL" id="JAEKFT010000025">
    <property type="protein sequence ID" value="MBT0963190.1"/>
    <property type="molecule type" value="Genomic_DNA"/>
</dbReference>
<reference evidence="12" key="1">
    <citation type="journal article" date="2022" name="ISME J.">
        <title>Genetic and phylogenetic analysis of dissimilatory iodate-reducing bacteria identifies potential niches across the world's oceans.</title>
        <authorList>
            <person name="Reyes-Umana V."/>
            <person name="Henning Z."/>
            <person name="Lee K."/>
            <person name="Barnum T.P."/>
            <person name="Coates J.D."/>
        </authorList>
    </citation>
    <scope>NUCLEOTIDE SEQUENCE [LARGE SCALE GENOMIC DNA]</scope>
    <source>
        <strain evidence="12">IR12</strain>
    </source>
</reference>
<dbReference type="InterPro" id="IPR001853">
    <property type="entry name" value="DSBA-like_thioredoxin_dom"/>
</dbReference>
<accession>A0A944HA77</accession>
<keyword evidence="6" id="KW-0676">Redox-active center</keyword>
<evidence type="ECO:0000256" key="6">
    <source>
        <dbReference type="ARBA" id="ARBA00023284"/>
    </source>
</evidence>
<evidence type="ECO:0000256" key="4">
    <source>
        <dbReference type="ARBA" id="ARBA00022764"/>
    </source>
</evidence>
<dbReference type="PROSITE" id="PS00194">
    <property type="entry name" value="THIOREDOXIN_1"/>
    <property type="match status" value="1"/>
</dbReference>
<evidence type="ECO:0000256" key="9">
    <source>
        <dbReference type="SAM" id="SignalP"/>
    </source>
</evidence>
<dbReference type="SUPFAM" id="SSF52833">
    <property type="entry name" value="Thioredoxin-like"/>
    <property type="match status" value="1"/>
</dbReference>